<proteinExistence type="predicted"/>
<feature type="compositionally biased region" description="Polar residues" evidence="1">
    <location>
        <begin position="140"/>
        <end position="153"/>
    </location>
</feature>
<feature type="compositionally biased region" description="Basic and acidic residues" evidence="1">
    <location>
        <begin position="160"/>
        <end position="169"/>
    </location>
</feature>
<gene>
    <name evidence="3" type="ORF">BJY16_001664</name>
</gene>
<name>A0A7W7GTV1_9ACTN</name>
<feature type="transmembrane region" description="Helical" evidence="2">
    <location>
        <begin position="183"/>
        <end position="205"/>
    </location>
</feature>
<protein>
    <submittedName>
        <fullName evidence="3">Uncharacterized protein</fullName>
    </submittedName>
</protein>
<sequence>MAPPDGANPFAPPGSPAIPGNGPSFPPPAPSFPPGPGFGAEEPTFPPPSSSFPGGPATPNPFGAPQGAPAWGDFAGGAPAAPPGADHFNEHTTDVSGRGKSPFVPAPALPPMPGSDPFGNGPGSPMQGSDPFGNGPGPQATVTPPSPEDTTSWPGPADQGKFDQFKAEEPPAPAKPKVKTGPVALFVVLGAALLLAVVFGLTWLISSGGDDSDFKLGQGECVKNGEKVVKVACTEQGAYQVTQIADAKDQCADKAQPVIVAGKKVYCLAKPTAN</sequence>
<evidence type="ECO:0000256" key="2">
    <source>
        <dbReference type="SAM" id="Phobius"/>
    </source>
</evidence>
<evidence type="ECO:0000313" key="4">
    <source>
        <dbReference type="Proteomes" id="UP000546162"/>
    </source>
</evidence>
<feature type="compositionally biased region" description="Pro residues" evidence="1">
    <location>
        <begin position="24"/>
        <end position="36"/>
    </location>
</feature>
<feature type="compositionally biased region" description="Low complexity" evidence="1">
    <location>
        <begin position="67"/>
        <end position="85"/>
    </location>
</feature>
<reference evidence="3 4" key="1">
    <citation type="submission" date="2020-08" db="EMBL/GenBank/DDBJ databases">
        <title>Sequencing the genomes of 1000 actinobacteria strains.</title>
        <authorList>
            <person name="Klenk H.-P."/>
        </authorList>
    </citation>
    <scope>NUCLEOTIDE SEQUENCE [LARGE SCALE GENOMIC DNA]</scope>
    <source>
        <strain evidence="3 4">DSM 45809</strain>
    </source>
</reference>
<keyword evidence="2" id="KW-0812">Transmembrane</keyword>
<evidence type="ECO:0000256" key="1">
    <source>
        <dbReference type="SAM" id="MobiDB-lite"/>
    </source>
</evidence>
<comment type="caution">
    <text evidence="3">The sequence shown here is derived from an EMBL/GenBank/DDBJ whole genome shotgun (WGS) entry which is preliminary data.</text>
</comment>
<dbReference type="AlphaFoldDB" id="A0A7W7GTV1"/>
<keyword evidence="2" id="KW-0472">Membrane</keyword>
<evidence type="ECO:0000313" key="3">
    <source>
        <dbReference type="EMBL" id="MBB4738205.1"/>
    </source>
</evidence>
<dbReference type="Proteomes" id="UP000546162">
    <property type="component" value="Unassembled WGS sequence"/>
</dbReference>
<keyword evidence="4" id="KW-1185">Reference proteome</keyword>
<keyword evidence="2" id="KW-1133">Transmembrane helix</keyword>
<feature type="region of interest" description="Disordered" evidence="1">
    <location>
        <begin position="1"/>
        <end position="176"/>
    </location>
</feature>
<organism evidence="3 4">
    <name type="scientific">Actinoplanes octamycinicus</name>
    <dbReference type="NCBI Taxonomy" id="135948"/>
    <lineage>
        <taxon>Bacteria</taxon>
        <taxon>Bacillati</taxon>
        <taxon>Actinomycetota</taxon>
        <taxon>Actinomycetes</taxon>
        <taxon>Micromonosporales</taxon>
        <taxon>Micromonosporaceae</taxon>
        <taxon>Actinoplanes</taxon>
    </lineage>
</organism>
<accession>A0A7W7GTV1</accession>
<feature type="compositionally biased region" description="Pro residues" evidence="1">
    <location>
        <begin position="104"/>
        <end position="114"/>
    </location>
</feature>
<dbReference type="EMBL" id="JACHNB010000001">
    <property type="protein sequence ID" value="MBB4738205.1"/>
    <property type="molecule type" value="Genomic_DNA"/>
</dbReference>